<dbReference type="VEuPathDB" id="TriTrypDB:LPAL13_300029200"/>
<dbReference type="InterPro" id="IPR041569">
    <property type="entry name" value="AAA_lid_3"/>
</dbReference>
<evidence type="ECO:0000256" key="4">
    <source>
        <dbReference type="ARBA" id="ARBA00022840"/>
    </source>
</evidence>
<dbReference type="Pfam" id="PF00004">
    <property type="entry name" value="AAA"/>
    <property type="match status" value="1"/>
</dbReference>
<dbReference type="SMART" id="SM00382">
    <property type="entry name" value="AAA"/>
    <property type="match status" value="1"/>
</dbReference>
<dbReference type="Gene3D" id="1.10.8.60">
    <property type="match status" value="1"/>
</dbReference>
<organism evidence="5 6">
    <name type="scientific">Leishmania panamensis</name>
    <dbReference type="NCBI Taxonomy" id="5679"/>
    <lineage>
        <taxon>Eukaryota</taxon>
        <taxon>Discoba</taxon>
        <taxon>Euglenozoa</taxon>
        <taxon>Kinetoplastea</taxon>
        <taxon>Metakinetoplastina</taxon>
        <taxon>Trypanosomatida</taxon>
        <taxon>Trypanosomatidae</taxon>
        <taxon>Leishmaniinae</taxon>
        <taxon>Leishmania</taxon>
        <taxon>Leishmania guyanensis species complex</taxon>
    </lineage>
</organism>
<dbReference type="VEuPathDB" id="TriTrypDB:LPMP_302460"/>
<dbReference type="Proteomes" id="UP000063063">
    <property type="component" value="Chromosome 30"/>
</dbReference>
<name>A0A088RWQ9_LEIPA</name>
<dbReference type="GeneID" id="22577299"/>
<evidence type="ECO:0000256" key="1">
    <source>
        <dbReference type="ARBA" id="ARBA00004496"/>
    </source>
</evidence>
<evidence type="ECO:0000256" key="3">
    <source>
        <dbReference type="ARBA" id="ARBA00022741"/>
    </source>
</evidence>
<dbReference type="FunFam" id="3.40.50.300:FF:000567">
    <property type="entry name" value="ATPase, AAA family protein"/>
    <property type="match status" value="1"/>
</dbReference>
<keyword evidence="6" id="KW-1185">Reference proteome</keyword>
<keyword evidence="2" id="KW-0963">Cytoplasm</keyword>
<keyword evidence="3" id="KW-0547">Nucleotide-binding</keyword>
<dbReference type="GO" id="GO:0005524">
    <property type="term" value="F:ATP binding"/>
    <property type="evidence" value="ECO:0007669"/>
    <property type="project" value="UniProtKB-KW"/>
</dbReference>
<dbReference type="GO" id="GO:0005737">
    <property type="term" value="C:cytoplasm"/>
    <property type="evidence" value="ECO:0007669"/>
    <property type="project" value="UniProtKB-SubCell"/>
</dbReference>
<accession>A0A088RWQ9</accession>
<evidence type="ECO:0000256" key="2">
    <source>
        <dbReference type="ARBA" id="ARBA00022490"/>
    </source>
</evidence>
<dbReference type="PANTHER" id="PTHR23077:SF27">
    <property type="entry name" value="ATPASE FAMILY GENE 2 PROTEIN HOMOLOG A"/>
    <property type="match status" value="1"/>
</dbReference>
<proteinExistence type="predicted"/>
<dbReference type="InterPro" id="IPR027417">
    <property type="entry name" value="P-loop_NTPase"/>
</dbReference>
<dbReference type="EMBL" id="CP009399">
    <property type="protein sequence ID" value="AIO00469.2"/>
    <property type="molecule type" value="Genomic_DNA"/>
</dbReference>
<sequence>MPAKKRLVPPLRPNADGSGFVQAFRGRGPAHNRSSGAHRPIASTSSSGSSTSSSASSCSLSAAEPATLSHSSVGRYKARGERRRSSAATLLLPQRKACISTSAEDHKGHLKTTDTKYHTAVTQGLSPLASAPASVSAVDSLLSASPGTGSPTKKKEQHTAWISGAASRSTRRSDVGAPAGKARGVAPAMLTIGVDGALGPSECLLATSVMHRLGLQSGHIVRLSTSYGDVYAGVRPKRGSAVASDKIFVNEDAAAVLVDVSPVVLCPVLLPQNGVPTLRSVTLTMVVPENARDANTCDAVVPSIASTMEWQALFRRTLHHKIAYLHLRTTQRVLTHRIALEVVNLSVASQGEESSTSAAESDAAWGIVTDATEVRFYNHNAAAGVSIGGQQCASTGLGRSAVETCQEGVPFCSGCLCTLVVGGTGVGKSRWLSLHAPTASHTEQQRHMDASTSPATAAGSRRYTEWVHVDQLPQGEGSEVTTATALHEVFERARQSAPATVAIDDLHLICGREASSAGSRWAMSLIAHALAAELLDLQSRRLDVGVIASAPTLASLDACLTVATLFGGSVVTLEMPSGPQERLACLRMCLLELRLNDSAAGPGLSEACLLEVAERAHGFTQRDLHRLVETAVMQAFQTRQSIVPTDADLRAASAIVHPSSLKHFEVSVPTVTWADIGGSAEAKQTLCDVVDWCLGKQSWLFTEFNLTPPKGVLLYGPPGCSKTMLAKALANESRMNFISVKGPEVFSKWVGDSEKAVRDIFERARAASPCVVFIDELDGMCGHRGRGGVSDRVISQFLTELDGLPAAFGEKKRALVFVAATNRPDSIDGAVLRPGRIDRRVYVGLPTLPERCAITDIQFKHLPVAADLTAHYVAERTEGYTGAEVVAVVKEAAFHAITVNASACHVTLADIDAALQKVRPRISAKDVEWYKHWPNNRKTTTACV</sequence>
<dbReference type="KEGG" id="lpan:LPMP_302460"/>
<protein>
    <submittedName>
        <fullName evidence="5">AAA family ATPase-like protein</fullName>
    </submittedName>
</protein>
<gene>
    <name evidence="5" type="ORF">LPMP_302460</name>
</gene>
<dbReference type="AlphaFoldDB" id="A0A088RWQ9"/>
<dbReference type="OrthoDB" id="27435at2759"/>
<dbReference type="InterPro" id="IPR003959">
    <property type="entry name" value="ATPase_AAA_core"/>
</dbReference>
<dbReference type="Pfam" id="PF17862">
    <property type="entry name" value="AAA_lid_3"/>
    <property type="match status" value="1"/>
</dbReference>
<comment type="subcellular location">
    <subcellularLocation>
        <location evidence="1">Cytoplasm</location>
    </subcellularLocation>
</comment>
<dbReference type="Gene3D" id="3.40.50.300">
    <property type="entry name" value="P-loop containing nucleotide triphosphate hydrolases"/>
    <property type="match status" value="2"/>
</dbReference>
<reference evidence="5 6" key="1">
    <citation type="journal article" date="2015" name="Sci. Rep.">
        <title>The genome of Leishmania panamensis: insights into genomics of the L. (Viannia) subgenus.</title>
        <authorList>
            <person name="Llanes A."/>
            <person name="Restrepo C.M."/>
            <person name="Vecchio G.D."/>
            <person name="Anguizola F.J."/>
            <person name="Lleonart R."/>
        </authorList>
    </citation>
    <scope>NUCLEOTIDE SEQUENCE [LARGE SCALE GENOMIC DNA]</scope>
    <source>
        <strain evidence="5 6">MHOM/PA/94/PSC-1</strain>
    </source>
</reference>
<dbReference type="PANTHER" id="PTHR23077">
    <property type="entry name" value="AAA-FAMILY ATPASE"/>
    <property type="match status" value="1"/>
</dbReference>
<dbReference type="RefSeq" id="XP_010701269.1">
    <property type="nucleotide sequence ID" value="XM_010702967.1"/>
</dbReference>
<dbReference type="InterPro" id="IPR003593">
    <property type="entry name" value="AAA+_ATPase"/>
</dbReference>
<dbReference type="InterPro" id="IPR050168">
    <property type="entry name" value="AAA_ATPase_domain"/>
</dbReference>
<dbReference type="eggNOG" id="KOG0730">
    <property type="taxonomic scope" value="Eukaryota"/>
</dbReference>
<dbReference type="SUPFAM" id="SSF52540">
    <property type="entry name" value="P-loop containing nucleoside triphosphate hydrolases"/>
    <property type="match status" value="2"/>
</dbReference>
<evidence type="ECO:0000313" key="6">
    <source>
        <dbReference type="Proteomes" id="UP000063063"/>
    </source>
</evidence>
<dbReference type="GO" id="GO:0016887">
    <property type="term" value="F:ATP hydrolysis activity"/>
    <property type="evidence" value="ECO:0007669"/>
    <property type="project" value="InterPro"/>
</dbReference>
<evidence type="ECO:0000313" key="5">
    <source>
        <dbReference type="EMBL" id="AIO00469.2"/>
    </source>
</evidence>
<keyword evidence="4" id="KW-0067">ATP-binding</keyword>